<dbReference type="Proteomes" id="UP000503096">
    <property type="component" value="Chromosome"/>
</dbReference>
<dbReference type="EMBL" id="CP053073">
    <property type="protein sequence ID" value="QJR14619.1"/>
    <property type="molecule type" value="Genomic_DNA"/>
</dbReference>
<keyword evidence="7" id="KW-1185">Reference proteome</keyword>
<dbReference type="PROSITE" id="PS50931">
    <property type="entry name" value="HTH_LYSR"/>
    <property type="match status" value="1"/>
</dbReference>
<dbReference type="Pfam" id="PF03466">
    <property type="entry name" value="LysR_substrate"/>
    <property type="match status" value="1"/>
</dbReference>
<evidence type="ECO:0000256" key="1">
    <source>
        <dbReference type="ARBA" id="ARBA00009437"/>
    </source>
</evidence>
<dbReference type="PANTHER" id="PTHR30118">
    <property type="entry name" value="HTH-TYPE TRANSCRIPTIONAL REGULATOR LEUO-RELATED"/>
    <property type="match status" value="1"/>
</dbReference>
<dbReference type="SUPFAM" id="SSF53850">
    <property type="entry name" value="Periplasmic binding protein-like II"/>
    <property type="match status" value="1"/>
</dbReference>
<proteinExistence type="inferred from homology"/>
<dbReference type="GO" id="GO:0003700">
    <property type="term" value="F:DNA-binding transcription factor activity"/>
    <property type="evidence" value="ECO:0007669"/>
    <property type="project" value="InterPro"/>
</dbReference>
<protein>
    <submittedName>
        <fullName evidence="6">PCP degradation transcriptional activation protein</fullName>
    </submittedName>
</protein>
<gene>
    <name evidence="6" type="primary">pcpR</name>
    <name evidence="6" type="ORF">DSM104440_01426</name>
</gene>
<dbReference type="GO" id="GO:0003677">
    <property type="term" value="F:DNA binding"/>
    <property type="evidence" value="ECO:0007669"/>
    <property type="project" value="UniProtKB-KW"/>
</dbReference>
<dbReference type="InParanoid" id="A0A6M4H4Q0"/>
<keyword evidence="2" id="KW-0805">Transcription regulation</keyword>
<dbReference type="CDD" id="cd08459">
    <property type="entry name" value="PBP2_DntR_NahR_LinR_like"/>
    <property type="match status" value="1"/>
</dbReference>
<dbReference type="Gene3D" id="3.40.190.10">
    <property type="entry name" value="Periplasmic binding protein-like II"/>
    <property type="match status" value="2"/>
</dbReference>
<dbReference type="InterPro" id="IPR005119">
    <property type="entry name" value="LysR_subst-bd"/>
</dbReference>
<dbReference type="Pfam" id="PF00126">
    <property type="entry name" value="HTH_1"/>
    <property type="match status" value="1"/>
</dbReference>
<evidence type="ECO:0000313" key="7">
    <source>
        <dbReference type="Proteomes" id="UP000503096"/>
    </source>
</evidence>
<keyword evidence="4" id="KW-0804">Transcription</keyword>
<dbReference type="InterPro" id="IPR050389">
    <property type="entry name" value="LysR-type_TF"/>
</dbReference>
<dbReference type="InterPro" id="IPR000847">
    <property type="entry name" value="LysR_HTH_N"/>
</dbReference>
<name>A0A6M4H4Q0_9PROT</name>
<comment type="similarity">
    <text evidence="1">Belongs to the LysR transcriptional regulatory family.</text>
</comment>
<evidence type="ECO:0000259" key="5">
    <source>
        <dbReference type="PROSITE" id="PS50931"/>
    </source>
</evidence>
<keyword evidence="3" id="KW-0238">DNA-binding</keyword>
<sequence length="310" mass="34004">MKHEIGTLGRRVDLNLLVIFDAVYQARSLTEAGIRLGLSQPAISHALGRLRHVFGDPLFLRTPRGVAPTQVADQVAPRVAEGLSIIRSSFEPPRFDPATSTRLFTIGMADIGEVVQLPLLMKALRNAPGIRLRTIALPPTQARAALADGQVDLALSNFPVKAPLHEEILGKPGYATIVRRDHPTLRSRITLAAFRRARHLLVRPAGAGVRHGEVIEKALRAIDATIAIQVGHFFPVGAILAKTDLVATVPLGIAKSMARLVPLGIFRPPIKLPVTHLSLVWHERYHGDPGNQWLREIFVRETRPLYEQGP</sequence>
<dbReference type="FunCoup" id="A0A6M4H4Q0">
    <property type="interactions" value="58"/>
</dbReference>
<feature type="domain" description="HTH lysR-type" evidence="5">
    <location>
        <begin position="12"/>
        <end position="69"/>
    </location>
</feature>
<evidence type="ECO:0000313" key="6">
    <source>
        <dbReference type="EMBL" id="QJR14619.1"/>
    </source>
</evidence>
<evidence type="ECO:0000256" key="4">
    <source>
        <dbReference type="ARBA" id="ARBA00023163"/>
    </source>
</evidence>
<dbReference type="PRINTS" id="PR00039">
    <property type="entry name" value="HTHLYSR"/>
</dbReference>
<dbReference type="InterPro" id="IPR036390">
    <property type="entry name" value="WH_DNA-bd_sf"/>
</dbReference>
<dbReference type="AlphaFoldDB" id="A0A6M4H4Q0"/>
<dbReference type="Gene3D" id="1.10.10.10">
    <property type="entry name" value="Winged helix-like DNA-binding domain superfamily/Winged helix DNA-binding domain"/>
    <property type="match status" value="1"/>
</dbReference>
<dbReference type="RefSeq" id="WP_171161352.1">
    <property type="nucleotide sequence ID" value="NZ_CP053073.1"/>
</dbReference>
<dbReference type="KEGG" id="upl:DSM104440_01426"/>
<accession>A0A6M4H4Q0</accession>
<reference evidence="6 7" key="1">
    <citation type="submission" date="2020-04" db="EMBL/GenBank/DDBJ databases">
        <title>Usitatibacter rugosus gen. nov., sp. nov. and Usitatibacter palustris sp. nov., novel members of Usitatibacteraceae fam. nov. within the order Nitrosomonadales isolated from soil.</title>
        <authorList>
            <person name="Huber K.J."/>
            <person name="Neumann-Schaal M."/>
            <person name="Geppert A."/>
            <person name="Luckner M."/>
            <person name="Wanner G."/>
            <person name="Overmann J."/>
        </authorList>
    </citation>
    <scope>NUCLEOTIDE SEQUENCE [LARGE SCALE GENOMIC DNA]</scope>
    <source>
        <strain evidence="6 7">Swamp67</strain>
    </source>
</reference>
<dbReference type="InterPro" id="IPR036388">
    <property type="entry name" value="WH-like_DNA-bd_sf"/>
</dbReference>
<evidence type="ECO:0000256" key="3">
    <source>
        <dbReference type="ARBA" id="ARBA00023125"/>
    </source>
</evidence>
<dbReference type="SUPFAM" id="SSF46785">
    <property type="entry name" value="Winged helix' DNA-binding domain"/>
    <property type="match status" value="1"/>
</dbReference>
<organism evidence="6 7">
    <name type="scientific">Usitatibacter palustris</name>
    <dbReference type="NCBI Taxonomy" id="2732487"/>
    <lineage>
        <taxon>Bacteria</taxon>
        <taxon>Pseudomonadati</taxon>
        <taxon>Pseudomonadota</taxon>
        <taxon>Betaproteobacteria</taxon>
        <taxon>Nitrosomonadales</taxon>
        <taxon>Usitatibacteraceae</taxon>
        <taxon>Usitatibacter</taxon>
    </lineage>
</organism>
<evidence type="ECO:0000256" key="2">
    <source>
        <dbReference type="ARBA" id="ARBA00023015"/>
    </source>
</evidence>
<dbReference type="PANTHER" id="PTHR30118:SF15">
    <property type="entry name" value="TRANSCRIPTIONAL REGULATORY PROTEIN"/>
    <property type="match status" value="1"/>
</dbReference>